<dbReference type="PROSITE" id="PS51192">
    <property type="entry name" value="HELICASE_ATP_BIND_1"/>
    <property type="match status" value="1"/>
</dbReference>
<dbReference type="Pfam" id="PF00176">
    <property type="entry name" value="SNF2-rel_dom"/>
    <property type="match status" value="1"/>
</dbReference>
<reference evidence="4 5" key="1">
    <citation type="submission" date="2014-04" db="EMBL/GenBank/DDBJ databases">
        <title>Characterization and application of a salt tolerant electro-active bacterium.</title>
        <authorList>
            <person name="Yang L."/>
            <person name="Wei S."/>
            <person name="Tay Q.X.M."/>
        </authorList>
    </citation>
    <scope>NUCLEOTIDE SEQUENCE [LARGE SCALE GENOMIC DNA]</scope>
    <source>
        <strain evidence="4 5">LY1</strain>
    </source>
</reference>
<evidence type="ECO:0000256" key="1">
    <source>
        <dbReference type="ARBA" id="ARBA00022801"/>
    </source>
</evidence>
<dbReference type="OrthoDB" id="9760715at2"/>
<keyword evidence="1" id="KW-0378">Hydrolase</keyword>
<dbReference type="InterPro" id="IPR001650">
    <property type="entry name" value="Helicase_C-like"/>
</dbReference>
<dbReference type="PANTHER" id="PTHR10799">
    <property type="entry name" value="SNF2/RAD54 HELICASE FAMILY"/>
    <property type="match status" value="1"/>
</dbReference>
<feature type="domain" description="Helicase C-terminal" evidence="3">
    <location>
        <begin position="764"/>
        <end position="916"/>
    </location>
</feature>
<dbReference type="SUPFAM" id="SSF52540">
    <property type="entry name" value="P-loop containing nucleoside triphosphate hydrolases"/>
    <property type="match status" value="2"/>
</dbReference>
<gene>
    <name evidence="4" type="ORF">EL17_07960</name>
</gene>
<protein>
    <recommendedName>
        <fullName evidence="6">Helicase SNF2</fullName>
    </recommendedName>
</protein>
<dbReference type="CDD" id="cd18012">
    <property type="entry name" value="DEXQc_arch_SWI2_SNF2"/>
    <property type="match status" value="1"/>
</dbReference>
<dbReference type="GO" id="GO:0016787">
    <property type="term" value="F:hydrolase activity"/>
    <property type="evidence" value="ECO:0007669"/>
    <property type="project" value="UniProtKB-KW"/>
</dbReference>
<evidence type="ECO:0008006" key="6">
    <source>
        <dbReference type="Google" id="ProtNLM"/>
    </source>
</evidence>
<dbReference type="SMART" id="SM00487">
    <property type="entry name" value="DEXDc"/>
    <property type="match status" value="1"/>
</dbReference>
<dbReference type="RefSeq" id="WP_051719896.1">
    <property type="nucleotide sequence ID" value="NZ_JMIH01000016.1"/>
</dbReference>
<evidence type="ECO:0000259" key="2">
    <source>
        <dbReference type="PROSITE" id="PS51192"/>
    </source>
</evidence>
<dbReference type="InterPro" id="IPR027417">
    <property type="entry name" value="P-loop_NTPase"/>
</dbReference>
<dbReference type="Pfam" id="PF00271">
    <property type="entry name" value="Helicase_C"/>
    <property type="match status" value="1"/>
</dbReference>
<dbReference type="SMART" id="SM00490">
    <property type="entry name" value="HELICc"/>
    <property type="match status" value="1"/>
</dbReference>
<dbReference type="CDD" id="cd18793">
    <property type="entry name" value="SF2_C_SNF"/>
    <property type="match status" value="1"/>
</dbReference>
<dbReference type="InterPro" id="IPR038718">
    <property type="entry name" value="SNF2-like_sf"/>
</dbReference>
<dbReference type="InterPro" id="IPR000330">
    <property type="entry name" value="SNF2_N"/>
</dbReference>
<organism evidence="4 5">
    <name type="scientific">Anditalea andensis</name>
    <dbReference type="NCBI Taxonomy" id="1048983"/>
    <lineage>
        <taxon>Bacteria</taxon>
        <taxon>Pseudomonadati</taxon>
        <taxon>Bacteroidota</taxon>
        <taxon>Cytophagia</taxon>
        <taxon>Cytophagales</taxon>
        <taxon>Cytophagaceae</taxon>
        <taxon>Anditalea</taxon>
    </lineage>
</organism>
<dbReference type="Proteomes" id="UP000027821">
    <property type="component" value="Unassembled WGS sequence"/>
</dbReference>
<keyword evidence="5" id="KW-1185">Reference proteome</keyword>
<sequence>MTDLSSGLFARFQKKTFTPTKIKKAKEIFFMLLFDEYGAYIQVVDEKSNPIDAGFANYSGAVREVLRSIETIQVKNDFVIDWEKSSSNIYLADHDFLIRQLKDCNNIVSEDGVELSFKSGLGHMTLEISQTETGLSSVLKMHHEGDILISKRFLNENHLYASGYIYEITPIGMNFMDLAYFETTLLKQDLEKFLSLAWSMFENLTIQYLDYKVKPAKETITALPSLIFEKIDSDNSLYLKVCYTIKGFDIDLLDKYEISHLARLNEMEKTIYINEIYVQDNADLMIEISKMLGKHARKKKAMDYETDENLLIIDESIAKEFITKDLPGLLGKYELFGAEKLKTYKIRPVVPKLSIDLSYGIDFLEGDVTLDIDGEKFGLFEAINQFRKNAYIALSDGSNGLIQEEYIKKLERIFKKQKKGVKLSFFDLPLVEELLDKNHENHVFKKSREVFEGFNLLGAKKAKLPKVNATLRPYQEQGFKWLEYLHEQQLGGCLADDMGLGKTLQAITLLSKIYPKQQLPTIIIMPKSLLFNWENELAKFNPNITLYTYYGNNRDLEEAQKHHLILTTYAMARNEIEGLKEVPFYYVILDESQHIKNINTQAAQAVMLLQSKHRLALSGTPIENNLTELYSLFRFLNPSMFGSENDFNTHYTLPIQKNNDKDAIEQLRKKIYPFILRRLKKEVLTELPDKMEQTIIIEMGEDQKKLYEHRRRYYFESVKNQITEQGVQKSQFLILQALSELRQIASIPESRTDGQIISPKREVLIDQVLDAAANGHKILIFANFIAAIEVIGEELENAGIDYVSMTGATKDRQALVHRFQNETECKVFLMTLKTGGVGLNLTAADMVFIFDPWWNKAAENQAIDRAHRIGQANTVMSYKLITKGTIEEKILLLQEKKRALLESIVSSDSASIKSLTEKDVEFILG</sequence>
<evidence type="ECO:0000259" key="3">
    <source>
        <dbReference type="PROSITE" id="PS51194"/>
    </source>
</evidence>
<dbReference type="PROSITE" id="PS51194">
    <property type="entry name" value="HELICASE_CTER"/>
    <property type="match status" value="1"/>
</dbReference>
<proteinExistence type="predicted"/>
<dbReference type="STRING" id="1048983.EL17_07960"/>
<comment type="caution">
    <text evidence="4">The sequence shown here is derived from an EMBL/GenBank/DDBJ whole genome shotgun (WGS) entry which is preliminary data.</text>
</comment>
<dbReference type="InterPro" id="IPR014001">
    <property type="entry name" value="Helicase_ATP-bd"/>
</dbReference>
<dbReference type="Gene3D" id="3.40.50.10810">
    <property type="entry name" value="Tandem AAA-ATPase domain"/>
    <property type="match status" value="1"/>
</dbReference>
<dbReference type="AlphaFoldDB" id="A0A074KVR9"/>
<dbReference type="InterPro" id="IPR049730">
    <property type="entry name" value="SNF2/RAD54-like_C"/>
</dbReference>
<dbReference type="GO" id="GO:0005524">
    <property type="term" value="F:ATP binding"/>
    <property type="evidence" value="ECO:0007669"/>
    <property type="project" value="InterPro"/>
</dbReference>
<evidence type="ECO:0000313" key="5">
    <source>
        <dbReference type="Proteomes" id="UP000027821"/>
    </source>
</evidence>
<accession>A0A074KVR9</accession>
<dbReference type="EMBL" id="JMIH01000016">
    <property type="protein sequence ID" value="KEO74071.1"/>
    <property type="molecule type" value="Genomic_DNA"/>
</dbReference>
<feature type="domain" description="Helicase ATP-binding" evidence="2">
    <location>
        <begin position="483"/>
        <end position="639"/>
    </location>
</feature>
<dbReference type="eggNOG" id="COG0553">
    <property type="taxonomic scope" value="Bacteria"/>
</dbReference>
<evidence type="ECO:0000313" key="4">
    <source>
        <dbReference type="EMBL" id="KEO74071.1"/>
    </source>
</evidence>
<name>A0A074KVR9_9BACT</name>
<dbReference type="Gene3D" id="3.40.50.300">
    <property type="entry name" value="P-loop containing nucleotide triphosphate hydrolases"/>
    <property type="match status" value="1"/>
</dbReference>